<protein>
    <submittedName>
        <fullName evidence="1">Uncharacterized protein</fullName>
    </submittedName>
</protein>
<reference evidence="1" key="2">
    <citation type="submission" date="2023-06" db="EMBL/GenBank/DDBJ databases">
        <authorList>
            <person name="Ma L."/>
            <person name="Liu K.-W."/>
            <person name="Li Z."/>
            <person name="Hsiao Y.-Y."/>
            <person name="Qi Y."/>
            <person name="Fu T."/>
            <person name="Tang G."/>
            <person name="Zhang D."/>
            <person name="Sun W.-H."/>
            <person name="Liu D.-K."/>
            <person name="Li Y."/>
            <person name="Chen G.-Z."/>
            <person name="Liu X.-D."/>
            <person name="Liao X.-Y."/>
            <person name="Jiang Y.-T."/>
            <person name="Yu X."/>
            <person name="Hao Y."/>
            <person name="Huang J."/>
            <person name="Zhao X.-W."/>
            <person name="Ke S."/>
            <person name="Chen Y.-Y."/>
            <person name="Wu W.-L."/>
            <person name="Hsu J.-L."/>
            <person name="Lin Y.-F."/>
            <person name="Huang M.-D."/>
            <person name="Li C.-Y."/>
            <person name="Huang L."/>
            <person name="Wang Z.-W."/>
            <person name="Zhao X."/>
            <person name="Zhong W.-Y."/>
            <person name="Peng D.-H."/>
            <person name="Ahmad S."/>
            <person name="Lan S."/>
            <person name="Zhang J.-S."/>
            <person name="Tsai W.-C."/>
            <person name="Van De Peer Y."/>
            <person name="Liu Z.-J."/>
        </authorList>
    </citation>
    <scope>NUCLEOTIDE SEQUENCE</scope>
    <source>
        <strain evidence="1">CP</strain>
        <tissue evidence="1">Leaves</tissue>
    </source>
</reference>
<comment type="caution">
    <text evidence="1">The sequence shown here is derived from an EMBL/GenBank/DDBJ whole genome shotgun (WGS) entry which is preliminary data.</text>
</comment>
<reference evidence="1" key="1">
    <citation type="journal article" date="2023" name="Nat. Commun.">
        <title>Diploid and tetraploid genomes of Acorus and the evolution of monocots.</title>
        <authorList>
            <person name="Ma L."/>
            <person name="Liu K.W."/>
            <person name="Li Z."/>
            <person name="Hsiao Y.Y."/>
            <person name="Qi Y."/>
            <person name="Fu T."/>
            <person name="Tang G.D."/>
            <person name="Zhang D."/>
            <person name="Sun W.H."/>
            <person name="Liu D.K."/>
            <person name="Li Y."/>
            <person name="Chen G.Z."/>
            <person name="Liu X.D."/>
            <person name="Liao X.Y."/>
            <person name="Jiang Y.T."/>
            <person name="Yu X."/>
            <person name="Hao Y."/>
            <person name="Huang J."/>
            <person name="Zhao X.W."/>
            <person name="Ke S."/>
            <person name="Chen Y.Y."/>
            <person name="Wu W.L."/>
            <person name="Hsu J.L."/>
            <person name="Lin Y.F."/>
            <person name="Huang M.D."/>
            <person name="Li C.Y."/>
            <person name="Huang L."/>
            <person name="Wang Z.W."/>
            <person name="Zhao X."/>
            <person name="Zhong W.Y."/>
            <person name="Peng D.H."/>
            <person name="Ahmad S."/>
            <person name="Lan S."/>
            <person name="Zhang J.S."/>
            <person name="Tsai W.C."/>
            <person name="Van de Peer Y."/>
            <person name="Liu Z.J."/>
        </authorList>
    </citation>
    <scope>NUCLEOTIDE SEQUENCE</scope>
    <source>
        <strain evidence="1">CP</strain>
    </source>
</reference>
<dbReference type="Proteomes" id="UP001180020">
    <property type="component" value="Unassembled WGS sequence"/>
</dbReference>
<accession>A0AAV9E4C1</accession>
<organism evidence="1 2">
    <name type="scientific">Acorus calamus</name>
    <name type="common">Sweet flag</name>
    <dbReference type="NCBI Taxonomy" id="4465"/>
    <lineage>
        <taxon>Eukaryota</taxon>
        <taxon>Viridiplantae</taxon>
        <taxon>Streptophyta</taxon>
        <taxon>Embryophyta</taxon>
        <taxon>Tracheophyta</taxon>
        <taxon>Spermatophyta</taxon>
        <taxon>Magnoliopsida</taxon>
        <taxon>Liliopsida</taxon>
        <taxon>Acoraceae</taxon>
        <taxon>Acorus</taxon>
    </lineage>
</organism>
<dbReference type="EMBL" id="JAUJYO010000009">
    <property type="protein sequence ID" value="KAK1308503.1"/>
    <property type="molecule type" value="Genomic_DNA"/>
</dbReference>
<sequence length="84" mass="9451">MVELQNSFLTVNVAMPWQETTPRSTIYTVATLLHDGISPIVSQEMEINFQPVHGDALGEQAVLELDHDRVTLLRLDGGTEEFFH</sequence>
<gene>
    <name evidence="1" type="ORF">QJS10_CPA09g00510</name>
</gene>
<proteinExistence type="predicted"/>
<evidence type="ECO:0000313" key="1">
    <source>
        <dbReference type="EMBL" id="KAK1308503.1"/>
    </source>
</evidence>
<evidence type="ECO:0000313" key="2">
    <source>
        <dbReference type="Proteomes" id="UP001180020"/>
    </source>
</evidence>
<name>A0AAV9E4C1_ACOCL</name>
<dbReference type="AlphaFoldDB" id="A0AAV9E4C1"/>
<keyword evidence="2" id="KW-1185">Reference proteome</keyword>